<dbReference type="PANTHER" id="PTHR43408">
    <property type="entry name" value="FMN REDUCTASE (NADPH)"/>
    <property type="match status" value="1"/>
</dbReference>
<dbReference type="RefSeq" id="WP_284230551.1">
    <property type="nucleotide sequence ID" value="NZ_BSUL01000001.1"/>
</dbReference>
<evidence type="ECO:0000259" key="4">
    <source>
        <dbReference type="Pfam" id="PF03358"/>
    </source>
</evidence>
<dbReference type="PANTHER" id="PTHR43408:SF2">
    <property type="entry name" value="FMN REDUCTASE (NADPH)"/>
    <property type="match status" value="1"/>
</dbReference>
<comment type="caution">
    <text evidence="5">The sequence shown here is derived from an EMBL/GenBank/DDBJ whole genome shotgun (WGS) entry which is preliminary data.</text>
</comment>
<sequence length="211" mass="21844">MAAIRLTVLSGGLSQPSSSRLLADRLGEAAASALRDRGHEVEVTAIELRDLAREITDNLLTGFPAPALDRAIADVTGADGLIAVTPTFSASFSGLFKSFVDVIEPERFARLPVLMGATGGSARHSLVLEHALRPLFSYLKAETAPTGVYAASEDWAAGGATGLQHRLDRAGAEFAAIVERNAGTRPAWDPFALDAGELLGPGGLAGGTSHG</sequence>
<dbReference type="EMBL" id="BSUL01000001">
    <property type="protein sequence ID" value="GMA27732.1"/>
    <property type="molecule type" value="Genomic_DNA"/>
</dbReference>
<gene>
    <name evidence="5" type="ORF">GCM10025874_09850</name>
</gene>
<dbReference type="InterPro" id="IPR051814">
    <property type="entry name" value="NAD(P)H-dep_FMN_reductase"/>
</dbReference>
<dbReference type="SUPFAM" id="SSF52218">
    <property type="entry name" value="Flavoproteins"/>
    <property type="match status" value="1"/>
</dbReference>
<dbReference type="AlphaFoldDB" id="A0AA37UID2"/>
<name>A0AA37UID2_9MICO</name>
<protein>
    <submittedName>
        <fullName evidence="5">FMN reductase</fullName>
    </submittedName>
</protein>
<keyword evidence="3" id="KW-0560">Oxidoreductase</keyword>
<dbReference type="InterPro" id="IPR005025">
    <property type="entry name" value="FMN_Rdtase-like_dom"/>
</dbReference>
<dbReference type="GO" id="GO:0016491">
    <property type="term" value="F:oxidoreductase activity"/>
    <property type="evidence" value="ECO:0007669"/>
    <property type="project" value="UniProtKB-KW"/>
</dbReference>
<accession>A0AA37UID2</accession>
<organism evidence="5 6">
    <name type="scientific">Arenivirga flava</name>
    <dbReference type="NCBI Taxonomy" id="1930060"/>
    <lineage>
        <taxon>Bacteria</taxon>
        <taxon>Bacillati</taxon>
        <taxon>Actinomycetota</taxon>
        <taxon>Actinomycetes</taxon>
        <taxon>Micrococcales</taxon>
        <taxon>Microbacteriaceae</taxon>
        <taxon>Arenivirga</taxon>
    </lineage>
</organism>
<reference evidence="5 6" key="1">
    <citation type="journal article" date="2014" name="Int. J. Syst. Evol. Microbiol.">
        <title>Complete genome sequence of Corynebacterium casei LMG S-19264T (=DSM 44701T), isolated from a smear-ripened cheese.</title>
        <authorList>
            <consortium name="US DOE Joint Genome Institute (JGI-PGF)"/>
            <person name="Walter F."/>
            <person name="Albersmeier A."/>
            <person name="Kalinowski J."/>
            <person name="Ruckert C."/>
        </authorList>
    </citation>
    <scope>NUCLEOTIDE SEQUENCE [LARGE SCALE GENOMIC DNA]</scope>
    <source>
        <strain evidence="5 6">NBRC 112289</strain>
    </source>
</reference>
<dbReference type="Pfam" id="PF03358">
    <property type="entry name" value="FMN_red"/>
    <property type="match status" value="1"/>
</dbReference>
<evidence type="ECO:0000256" key="1">
    <source>
        <dbReference type="ARBA" id="ARBA00022630"/>
    </source>
</evidence>
<evidence type="ECO:0000256" key="3">
    <source>
        <dbReference type="ARBA" id="ARBA00023002"/>
    </source>
</evidence>
<keyword evidence="2" id="KW-0288">FMN</keyword>
<dbReference type="InterPro" id="IPR029039">
    <property type="entry name" value="Flavoprotein-like_sf"/>
</dbReference>
<evidence type="ECO:0000313" key="6">
    <source>
        <dbReference type="Proteomes" id="UP001157160"/>
    </source>
</evidence>
<keyword evidence="6" id="KW-1185">Reference proteome</keyword>
<evidence type="ECO:0000256" key="2">
    <source>
        <dbReference type="ARBA" id="ARBA00022643"/>
    </source>
</evidence>
<evidence type="ECO:0000313" key="5">
    <source>
        <dbReference type="EMBL" id="GMA27732.1"/>
    </source>
</evidence>
<dbReference type="Proteomes" id="UP001157160">
    <property type="component" value="Unassembled WGS sequence"/>
</dbReference>
<dbReference type="InterPro" id="IPR023932">
    <property type="entry name" value="CE1759_FMN_reduct"/>
</dbReference>
<feature type="domain" description="NADPH-dependent FMN reductase-like" evidence="4">
    <location>
        <begin position="5"/>
        <end position="155"/>
    </location>
</feature>
<proteinExistence type="predicted"/>
<keyword evidence="1" id="KW-0285">Flavoprotein</keyword>
<dbReference type="NCBIfam" id="TIGR04037">
    <property type="entry name" value="LLM_duo_CE1759"/>
    <property type="match status" value="1"/>
</dbReference>
<dbReference type="Gene3D" id="3.40.50.360">
    <property type="match status" value="1"/>
</dbReference>